<dbReference type="SUPFAM" id="SSF56219">
    <property type="entry name" value="DNase I-like"/>
    <property type="match status" value="1"/>
</dbReference>
<dbReference type="InterPro" id="IPR005135">
    <property type="entry name" value="Endo/exonuclease/phosphatase"/>
</dbReference>
<organism evidence="2">
    <name type="scientific">Ixodes ricinus</name>
    <name type="common">Common tick</name>
    <name type="synonym">Acarus ricinus</name>
    <dbReference type="NCBI Taxonomy" id="34613"/>
    <lineage>
        <taxon>Eukaryota</taxon>
        <taxon>Metazoa</taxon>
        <taxon>Ecdysozoa</taxon>
        <taxon>Arthropoda</taxon>
        <taxon>Chelicerata</taxon>
        <taxon>Arachnida</taxon>
        <taxon>Acari</taxon>
        <taxon>Parasitiformes</taxon>
        <taxon>Ixodida</taxon>
        <taxon>Ixodoidea</taxon>
        <taxon>Ixodidae</taxon>
        <taxon>Ixodinae</taxon>
        <taxon>Ixodes</taxon>
    </lineage>
</organism>
<evidence type="ECO:0000259" key="1">
    <source>
        <dbReference type="Pfam" id="PF14529"/>
    </source>
</evidence>
<accession>A0A6B0UNC1</accession>
<dbReference type="InterPro" id="IPR036691">
    <property type="entry name" value="Endo/exonu/phosph_ase_sf"/>
</dbReference>
<sequence length="120" mass="13393">MHHKALTVCSLYLPPSFTLKCSDFNSLLDQLPEPFLLMRDFNCHNPLWGSTRQDVKGKIVESVLSSRSLCLFNTGQPTYFSLSSLSSTSIDLLIGSATLLPDFSWSVDSNPRGSDYLLLF</sequence>
<keyword evidence="2" id="KW-0808">Transferase</keyword>
<dbReference type="Gene3D" id="3.60.10.10">
    <property type="entry name" value="Endonuclease/exonuclease/phosphatase"/>
    <property type="match status" value="1"/>
</dbReference>
<protein>
    <submittedName>
        <fullName evidence="2">Putative rna-directed dna polymerase from transposon x-element</fullName>
    </submittedName>
</protein>
<dbReference type="GO" id="GO:0003964">
    <property type="term" value="F:RNA-directed DNA polymerase activity"/>
    <property type="evidence" value="ECO:0007669"/>
    <property type="project" value="UniProtKB-KW"/>
</dbReference>
<keyword evidence="2" id="KW-0695">RNA-directed DNA polymerase</keyword>
<dbReference type="AlphaFoldDB" id="A0A6B0UNC1"/>
<dbReference type="PANTHER" id="PTHR33273:SF4">
    <property type="entry name" value="ENDONUCLEASE_EXONUCLEASE_PHOSPHATASE DOMAIN-CONTAINING PROTEIN"/>
    <property type="match status" value="1"/>
</dbReference>
<proteinExistence type="predicted"/>
<dbReference type="Pfam" id="PF14529">
    <property type="entry name" value="Exo_endo_phos_2"/>
    <property type="match status" value="1"/>
</dbReference>
<feature type="domain" description="Endonuclease/exonuclease/phosphatase" evidence="1">
    <location>
        <begin position="7"/>
        <end position="115"/>
    </location>
</feature>
<name>A0A6B0UNC1_IXORI</name>
<reference evidence="2" key="1">
    <citation type="submission" date="2019-12" db="EMBL/GenBank/DDBJ databases">
        <title>An insight into the sialome of adult female Ixodes ricinus ticks feeding for 6 days.</title>
        <authorList>
            <person name="Perner J."/>
            <person name="Ribeiro J.M.C."/>
        </authorList>
    </citation>
    <scope>NUCLEOTIDE SEQUENCE</scope>
    <source>
        <strain evidence="2">Semi-engorged</strain>
        <tissue evidence="2">Salivary glands</tissue>
    </source>
</reference>
<evidence type="ECO:0000313" key="2">
    <source>
        <dbReference type="EMBL" id="MXU91113.1"/>
    </source>
</evidence>
<dbReference type="PANTHER" id="PTHR33273">
    <property type="entry name" value="DOMAIN-CONTAINING PROTEIN, PUTATIVE-RELATED"/>
    <property type="match status" value="1"/>
</dbReference>
<dbReference type="EMBL" id="GIFC01009030">
    <property type="protein sequence ID" value="MXU91113.1"/>
    <property type="molecule type" value="Transcribed_RNA"/>
</dbReference>
<keyword evidence="2" id="KW-0548">Nucleotidyltransferase</keyword>